<proteinExistence type="predicted"/>
<dbReference type="EMBL" id="FMSH01000497">
    <property type="protein sequence ID" value="SCU98048.1"/>
    <property type="molecule type" value="Genomic_DNA"/>
</dbReference>
<reference evidence="1" key="1">
    <citation type="submission" date="2016-09" db="EMBL/GenBank/DDBJ databases">
        <authorList>
            <person name="Capua I."/>
            <person name="De Benedictis P."/>
            <person name="Joannis T."/>
            <person name="Lombin L.H."/>
            <person name="Cattoli G."/>
        </authorList>
    </citation>
    <scope>NUCLEOTIDE SEQUENCE</scope>
    <source>
        <strain evidence="1">B9</strain>
    </source>
</reference>
<organism evidence="1">
    <name type="scientific">Cupriavidus necator</name>
    <name type="common">Alcaligenes eutrophus</name>
    <name type="synonym">Ralstonia eutropha</name>
    <dbReference type="NCBI Taxonomy" id="106590"/>
    <lineage>
        <taxon>Bacteria</taxon>
        <taxon>Pseudomonadati</taxon>
        <taxon>Pseudomonadota</taxon>
        <taxon>Betaproteobacteria</taxon>
        <taxon>Burkholderiales</taxon>
        <taxon>Burkholderiaceae</taxon>
        <taxon>Cupriavidus</taxon>
    </lineage>
</organism>
<sequence length="39" mass="4549">MQGAMARHWSHDFRVTRLIRSKYFPEATSIRTVSPSLTN</sequence>
<dbReference type="AlphaFoldDB" id="A0A1K0IQF7"/>
<name>A0A1K0IQF7_CUPNE</name>
<accession>A0A1K0IQF7</accession>
<protein>
    <submittedName>
        <fullName evidence="1">Uncharacterized protein</fullName>
    </submittedName>
</protein>
<evidence type="ECO:0000313" key="1">
    <source>
        <dbReference type="EMBL" id="SCU98048.1"/>
    </source>
</evidence>
<gene>
    <name evidence="1" type="ORF">CNECB9_5460008</name>
</gene>